<dbReference type="InterPro" id="IPR001258">
    <property type="entry name" value="NHL_repeat"/>
</dbReference>
<sequence length="389" mass="43590">MSRNRIGVWDSELVTSDSQQTSTDRSTLLSKCLKKKKLLCIIIVIIIVILVVTIPTVIIKTKTANVMNLSTESTEITNMIVPLTVAIETTNQQFTTTTRVPSKPKYNEWKQHGITIAGGNGYGNQSNQLLNPDGIYIDDNKAILIADRANHRIVEWKYNAKEGQMIAGRNKEGNSLVQLNLPADVIVDREKNAIVICDYGNERVMRWYRQSQKNPQILISNINCISVAIDKDGSVYVSDWTKSEVRRWKEGDTVGTLVAGGNGPGDSLNQFSRPIKIFVDIDYSVYISDWLNHRVMKWRKDAKEGIIVAGGNGKGHNLNQLYEPDSSNFRVMKWREGDKNGSIVVGGYGSGEGSNQLGNPRDLSFDVEGNLYVSDFTNHRIQKYEQCTE</sequence>
<evidence type="ECO:0000313" key="7">
    <source>
        <dbReference type="EMBL" id="CAF4024549.1"/>
    </source>
</evidence>
<dbReference type="Pfam" id="PF01436">
    <property type="entry name" value="NHL"/>
    <property type="match status" value="1"/>
</dbReference>
<dbReference type="EMBL" id="CAJOAY010003482">
    <property type="protein sequence ID" value="CAF4024549.1"/>
    <property type="molecule type" value="Genomic_DNA"/>
</dbReference>
<keyword evidence="5" id="KW-0472">Membrane</keyword>
<dbReference type="PROSITE" id="PS51125">
    <property type="entry name" value="NHL"/>
    <property type="match status" value="1"/>
</dbReference>
<evidence type="ECO:0000313" key="6">
    <source>
        <dbReference type="EMBL" id="CAF3762094.1"/>
    </source>
</evidence>
<dbReference type="InterPro" id="IPR011042">
    <property type="entry name" value="6-blade_b-propeller_TolB-like"/>
</dbReference>
<name>A0A819Q8N7_9BILA</name>
<keyword evidence="3" id="KW-0325">Glycoprotein</keyword>
<accession>A0A819Q8N7</accession>
<feature type="repeat" description="NHL" evidence="4">
    <location>
        <begin position="346"/>
        <end position="387"/>
    </location>
</feature>
<protein>
    <recommendedName>
        <fullName evidence="9">NHL repeat containing protein-like protein</fullName>
    </recommendedName>
</protein>
<dbReference type="Gene3D" id="2.40.10.500">
    <property type="match status" value="1"/>
</dbReference>
<evidence type="ECO:0008006" key="9">
    <source>
        <dbReference type="Google" id="ProtNLM"/>
    </source>
</evidence>
<dbReference type="Proteomes" id="UP000663844">
    <property type="component" value="Unassembled WGS sequence"/>
</dbReference>
<evidence type="ECO:0000256" key="5">
    <source>
        <dbReference type="SAM" id="Phobius"/>
    </source>
</evidence>
<evidence type="ECO:0000256" key="3">
    <source>
        <dbReference type="ARBA" id="ARBA00023180"/>
    </source>
</evidence>
<dbReference type="CDD" id="cd05819">
    <property type="entry name" value="NHL"/>
    <property type="match status" value="1"/>
</dbReference>
<evidence type="ECO:0000313" key="8">
    <source>
        <dbReference type="Proteomes" id="UP000663881"/>
    </source>
</evidence>
<gene>
    <name evidence="7" type="ORF">OKA104_LOCUS31179</name>
    <name evidence="6" type="ORF">OXD698_LOCUS16080</name>
</gene>
<dbReference type="Proteomes" id="UP000663881">
    <property type="component" value="Unassembled WGS sequence"/>
</dbReference>
<proteinExistence type="predicted"/>
<dbReference type="SUPFAM" id="SSF63829">
    <property type="entry name" value="Calcium-dependent phosphotriesterase"/>
    <property type="match status" value="1"/>
</dbReference>
<dbReference type="GO" id="GO:0005576">
    <property type="term" value="C:extracellular region"/>
    <property type="evidence" value="ECO:0007669"/>
    <property type="project" value="TreeGrafter"/>
</dbReference>
<keyword evidence="2" id="KW-0677">Repeat</keyword>
<keyword evidence="5" id="KW-1133">Transmembrane helix</keyword>
<organism evidence="7 8">
    <name type="scientific">Adineta steineri</name>
    <dbReference type="NCBI Taxonomy" id="433720"/>
    <lineage>
        <taxon>Eukaryota</taxon>
        <taxon>Metazoa</taxon>
        <taxon>Spiralia</taxon>
        <taxon>Gnathifera</taxon>
        <taxon>Rotifera</taxon>
        <taxon>Eurotatoria</taxon>
        <taxon>Bdelloidea</taxon>
        <taxon>Adinetida</taxon>
        <taxon>Adinetidae</taxon>
        <taxon>Adineta</taxon>
    </lineage>
</organism>
<evidence type="ECO:0000256" key="4">
    <source>
        <dbReference type="PROSITE-ProRule" id="PRU00504"/>
    </source>
</evidence>
<dbReference type="PANTHER" id="PTHR10680">
    <property type="entry name" value="PEPTIDYL-GLYCINE ALPHA-AMIDATING MONOOXYGENASE"/>
    <property type="match status" value="1"/>
</dbReference>
<evidence type="ECO:0000256" key="1">
    <source>
        <dbReference type="ARBA" id="ARBA00022729"/>
    </source>
</evidence>
<dbReference type="Gene3D" id="2.120.10.30">
    <property type="entry name" value="TolB, C-terminal domain"/>
    <property type="match status" value="2"/>
</dbReference>
<feature type="transmembrane region" description="Helical" evidence="5">
    <location>
        <begin position="38"/>
        <end position="59"/>
    </location>
</feature>
<dbReference type="EMBL" id="CAJOAZ010001086">
    <property type="protein sequence ID" value="CAF3762094.1"/>
    <property type="molecule type" value="Genomic_DNA"/>
</dbReference>
<comment type="caution">
    <text evidence="7">The sequence shown here is derived from an EMBL/GenBank/DDBJ whole genome shotgun (WGS) entry which is preliminary data.</text>
</comment>
<evidence type="ECO:0000256" key="2">
    <source>
        <dbReference type="ARBA" id="ARBA00022737"/>
    </source>
</evidence>
<dbReference type="AlphaFoldDB" id="A0A819Q8N7"/>
<keyword evidence="1" id="KW-0732">Signal</keyword>
<dbReference type="PANTHER" id="PTHR10680:SF28">
    <property type="entry name" value="SMP-30_GLUCONOLACTONASE_LRE-LIKE REGION DOMAIN-CONTAINING PROTEIN"/>
    <property type="match status" value="1"/>
</dbReference>
<reference evidence="7" key="1">
    <citation type="submission" date="2021-02" db="EMBL/GenBank/DDBJ databases">
        <authorList>
            <person name="Nowell W R."/>
        </authorList>
    </citation>
    <scope>NUCLEOTIDE SEQUENCE</scope>
</reference>
<keyword evidence="5" id="KW-0812">Transmembrane</keyword>